<dbReference type="Proteomes" id="UP000197468">
    <property type="component" value="Unassembled WGS sequence"/>
</dbReference>
<feature type="transmembrane region" description="Helical" evidence="1">
    <location>
        <begin position="42"/>
        <end position="60"/>
    </location>
</feature>
<gene>
    <name evidence="2" type="ORF">CDN99_21655</name>
</gene>
<reference evidence="2 3" key="1">
    <citation type="journal article" date="2008" name="Int. J. Syst. Evol. Microbiol.">
        <title>Description of Roseateles aquatilis sp. nov. and Roseateles terrae sp. nov., in the class Betaproteobacteria, and emended description of the genus Roseateles.</title>
        <authorList>
            <person name="Gomila M."/>
            <person name="Bowien B."/>
            <person name="Falsen E."/>
            <person name="Moore E.R."/>
            <person name="Lalucat J."/>
        </authorList>
    </citation>
    <scope>NUCLEOTIDE SEQUENCE [LARGE SCALE GENOMIC DNA]</scope>
    <source>
        <strain evidence="2 3">CCUG 48205</strain>
    </source>
</reference>
<dbReference type="OrthoDB" id="8703297at2"/>
<evidence type="ECO:0000313" key="2">
    <source>
        <dbReference type="EMBL" id="OWQ85687.1"/>
    </source>
</evidence>
<evidence type="ECO:0008006" key="4">
    <source>
        <dbReference type="Google" id="ProtNLM"/>
    </source>
</evidence>
<name>A0A246IZD1_9BURK</name>
<protein>
    <recommendedName>
        <fullName evidence="4">DUF1453 domain-containing protein</fullName>
    </recommendedName>
</protein>
<evidence type="ECO:0000313" key="3">
    <source>
        <dbReference type="Proteomes" id="UP000197468"/>
    </source>
</evidence>
<keyword evidence="1" id="KW-0472">Membrane</keyword>
<feature type="transmembrane region" description="Helical" evidence="1">
    <location>
        <begin position="95"/>
        <end position="118"/>
    </location>
</feature>
<dbReference type="EMBL" id="NIOF01000012">
    <property type="protein sequence ID" value="OWQ85687.1"/>
    <property type="molecule type" value="Genomic_DNA"/>
</dbReference>
<dbReference type="AlphaFoldDB" id="A0A246IZD1"/>
<sequence length="193" mass="20727">MNIPAPQTMLMSLGVSALIVWRVYKRIRRLVGRQQLSPTRPWFTVVLFPLLVMVIGMATLPQPQKTAMLIGGVLVGAGLGLYGHRLTRFEITPQGAFYTPNAHLGIALSLLFIGRLAYRLASVYLLGSGVAHLSGGMADAPPRGGSPFGDPSFLLSGWTLLIFGTLAGYYVCYAIGLLRWRSRNAAALAAAIG</sequence>
<accession>A0A246IZD1</accession>
<keyword evidence="1" id="KW-0812">Transmembrane</keyword>
<dbReference type="RefSeq" id="WP_088386990.1">
    <property type="nucleotide sequence ID" value="NZ_NIOF01000012.1"/>
</dbReference>
<evidence type="ECO:0000256" key="1">
    <source>
        <dbReference type="SAM" id="Phobius"/>
    </source>
</evidence>
<feature type="transmembrane region" description="Helical" evidence="1">
    <location>
        <begin position="153"/>
        <end position="178"/>
    </location>
</feature>
<organism evidence="2 3">
    <name type="scientific">Roseateles aquatilis</name>
    <dbReference type="NCBI Taxonomy" id="431061"/>
    <lineage>
        <taxon>Bacteria</taxon>
        <taxon>Pseudomonadati</taxon>
        <taxon>Pseudomonadota</taxon>
        <taxon>Betaproteobacteria</taxon>
        <taxon>Burkholderiales</taxon>
        <taxon>Sphaerotilaceae</taxon>
        <taxon>Roseateles</taxon>
    </lineage>
</organism>
<comment type="caution">
    <text evidence="2">The sequence shown here is derived from an EMBL/GenBank/DDBJ whole genome shotgun (WGS) entry which is preliminary data.</text>
</comment>
<dbReference type="Pfam" id="PF07301">
    <property type="entry name" value="DUF1453"/>
    <property type="match status" value="1"/>
</dbReference>
<keyword evidence="1" id="KW-1133">Transmembrane helix</keyword>
<feature type="transmembrane region" description="Helical" evidence="1">
    <location>
        <begin position="6"/>
        <end position="24"/>
    </location>
</feature>
<proteinExistence type="predicted"/>
<dbReference type="InterPro" id="IPR058247">
    <property type="entry name" value="DUF1453"/>
</dbReference>
<keyword evidence="3" id="KW-1185">Reference proteome</keyword>
<feature type="transmembrane region" description="Helical" evidence="1">
    <location>
        <begin position="66"/>
        <end position="83"/>
    </location>
</feature>